<gene>
    <name evidence="5" type="ORF">TKK_010124</name>
</gene>
<dbReference type="PROSITE" id="PS00028">
    <property type="entry name" value="ZINC_FINGER_C2H2_1"/>
    <property type="match status" value="1"/>
</dbReference>
<dbReference type="InterPro" id="IPR003656">
    <property type="entry name" value="Znf_BED"/>
</dbReference>
<comment type="caution">
    <text evidence="5">The sequence shown here is derived from an EMBL/GenBank/DDBJ whole genome shotgun (WGS) entry which is preliminary data.</text>
</comment>
<accession>A0ABD2WTI5</accession>
<protein>
    <recommendedName>
        <fullName evidence="4">C2H2-type domain-containing protein</fullName>
    </recommendedName>
</protein>
<sequence length="165" mass="18298">MSINIWSYIHLCPLNQSSTCLYNHCSTSEPLSATVVAVAAAAAVRVWYDASVKLDEFAFLIVLSFISLTQKFGAGADHLLPTGAIPSVAVGLSYHEMFAVSLGSPAMWRCRACGKQVTNRWHHFHIHTAQRSFCPYCPATYSRIDTLRSHIRAKHREMLFAKGAL</sequence>
<dbReference type="SMART" id="SM00614">
    <property type="entry name" value="ZnF_BED"/>
    <property type="match status" value="1"/>
</dbReference>
<evidence type="ECO:0000256" key="2">
    <source>
        <dbReference type="ARBA" id="ARBA00022771"/>
    </source>
</evidence>
<keyword evidence="6" id="KW-1185">Reference proteome</keyword>
<keyword evidence="2" id="KW-0863">Zinc-finger</keyword>
<dbReference type="EMBL" id="JBJJXI010000077">
    <property type="protein sequence ID" value="KAL3395802.1"/>
    <property type="molecule type" value="Genomic_DNA"/>
</dbReference>
<evidence type="ECO:0000259" key="4">
    <source>
        <dbReference type="PROSITE" id="PS00028"/>
    </source>
</evidence>
<evidence type="ECO:0000313" key="5">
    <source>
        <dbReference type="EMBL" id="KAL3395802.1"/>
    </source>
</evidence>
<dbReference type="InterPro" id="IPR013087">
    <property type="entry name" value="Znf_C2H2_type"/>
</dbReference>
<dbReference type="Proteomes" id="UP001627154">
    <property type="component" value="Unassembled WGS sequence"/>
</dbReference>
<name>A0ABD2WTI5_9HYME</name>
<organism evidence="5 6">
    <name type="scientific">Trichogramma kaykai</name>
    <dbReference type="NCBI Taxonomy" id="54128"/>
    <lineage>
        <taxon>Eukaryota</taxon>
        <taxon>Metazoa</taxon>
        <taxon>Ecdysozoa</taxon>
        <taxon>Arthropoda</taxon>
        <taxon>Hexapoda</taxon>
        <taxon>Insecta</taxon>
        <taxon>Pterygota</taxon>
        <taxon>Neoptera</taxon>
        <taxon>Endopterygota</taxon>
        <taxon>Hymenoptera</taxon>
        <taxon>Apocrita</taxon>
        <taxon>Proctotrupomorpha</taxon>
        <taxon>Chalcidoidea</taxon>
        <taxon>Trichogrammatidae</taxon>
        <taxon>Trichogramma</taxon>
    </lineage>
</organism>
<keyword evidence="1" id="KW-0479">Metal-binding</keyword>
<evidence type="ECO:0000256" key="3">
    <source>
        <dbReference type="ARBA" id="ARBA00022833"/>
    </source>
</evidence>
<proteinExistence type="predicted"/>
<dbReference type="GO" id="GO:0008270">
    <property type="term" value="F:zinc ion binding"/>
    <property type="evidence" value="ECO:0007669"/>
    <property type="project" value="UniProtKB-KW"/>
</dbReference>
<dbReference type="Pfam" id="PF02892">
    <property type="entry name" value="zf-BED"/>
    <property type="match status" value="1"/>
</dbReference>
<dbReference type="AlphaFoldDB" id="A0ABD2WTI5"/>
<evidence type="ECO:0000313" key="6">
    <source>
        <dbReference type="Proteomes" id="UP001627154"/>
    </source>
</evidence>
<evidence type="ECO:0000256" key="1">
    <source>
        <dbReference type="ARBA" id="ARBA00022723"/>
    </source>
</evidence>
<keyword evidence="3" id="KW-0862">Zinc</keyword>
<dbReference type="Gene3D" id="3.30.160.60">
    <property type="entry name" value="Classic Zinc Finger"/>
    <property type="match status" value="1"/>
</dbReference>
<reference evidence="5 6" key="1">
    <citation type="journal article" date="2024" name="bioRxiv">
        <title>A reference genome for Trichogramma kaykai: A tiny desert-dwelling parasitoid wasp with competing sex-ratio distorters.</title>
        <authorList>
            <person name="Culotta J."/>
            <person name="Lindsey A.R."/>
        </authorList>
    </citation>
    <scope>NUCLEOTIDE SEQUENCE [LARGE SCALE GENOMIC DNA]</scope>
    <source>
        <strain evidence="5 6">KSX58</strain>
    </source>
</reference>
<feature type="domain" description="C2H2-type" evidence="4">
    <location>
        <begin position="134"/>
        <end position="155"/>
    </location>
</feature>